<organism evidence="1 2">
    <name type="scientific">Tanacetum coccineum</name>
    <dbReference type="NCBI Taxonomy" id="301880"/>
    <lineage>
        <taxon>Eukaryota</taxon>
        <taxon>Viridiplantae</taxon>
        <taxon>Streptophyta</taxon>
        <taxon>Embryophyta</taxon>
        <taxon>Tracheophyta</taxon>
        <taxon>Spermatophyta</taxon>
        <taxon>Magnoliopsida</taxon>
        <taxon>eudicotyledons</taxon>
        <taxon>Gunneridae</taxon>
        <taxon>Pentapetalae</taxon>
        <taxon>asterids</taxon>
        <taxon>campanulids</taxon>
        <taxon>Asterales</taxon>
        <taxon>Asteraceae</taxon>
        <taxon>Asteroideae</taxon>
        <taxon>Anthemideae</taxon>
        <taxon>Anthemidinae</taxon>
        <taxon>Tanacetum</taxon>
    </lineage>
</organism>
<comment type="caution">
    <text evidence="1">The sequence shown here is derived from an EMBL/GenBank/DDBJ whole genome shotgun (WGS) entry which is preliminary data.</text>
</comment>
<sequence length="95" mass="10957">MDLISQGDDDRNYGLLVQVTLTISYPPILPHRHSITKDYTNLHDSSKQDDDLLFEDKLSCSINLNKSIKKLEVDSNHSGRHCEECSERKRNKDVE</sequence>
<proteinExistence type="predicted"/>
<dbReference type="Proteomes" id="UP001151760">
    <property type="component" value="Unassembled WGS sequence"/>
</dbReference>
<evidence type="ECO:0000313" key="2">
    <source>
        <dbReference type="Proteomes" id="UP001151760"/>
    </source>
</evidence>
<name>A0ABQ5CMJ6_9ASTR</name>
<keyword evidence="2" id="KW-1185">Reference proteome</keyword>
<reference evidence="1" key="2">
    <citation type="submission" date="2022-01" db="EMBL/GenBank/DDBJ databases">
        <authorList>
            <person name="Yamashiro T."/>
            <person name="Shiraishi A."/>
            <person name="Satake H."/>
            <person name="Nakayama K."/>
        </authorList>
    </citation>
    <scope>NUCLEOTIDE SEQUENCE</scope>
</reference>
<protein>
    <submittedName>
        <fullName evidence="1">Uncharacterized protein</fullName>
    </submittedName>
</protein>
<dbReference type="EMBL" id="BQNB010014447">
    <property type="protein sequence ID" value="GJT28281.1"/>
    <property type="molecule type" value="Genomic_DNA"/>
</dbReference>
<accession>A0ABQ5CMJ6</accession>
<reference evidence="1" key="1">
    <citation type="journal article" date="2022" name="Int. J. Mol. Sci.">
        <title>Draft Genome of Tanacetum Coccineum: Genomic Comparison of Closely Related Tanacetum-Family Plants.</title>
        <authorList>
            <person name="Yamashiro T."/>
            <person name="Shiraishi A."/>
            <person name="Nakayama K."/>
            <person name="Satake H."/>
        </authorList>
    </citation>
    <scope>NUCLEOTIDE SEQUENCE</scope>
</reference>
<evidence type="ECO:0000313" key="1">
    <source>
        <dbReference type="EMBL" id="GJT28281.1"/>
    </source>
</evidence>
<gene>
    <name evidence="1" type="ORF">Tco_0908556</name>
</gene>